<proteinExistence type="predicted"/>
<dbReference type="AlphaFoldDB" id="A0A5Q4ZDX6"/>
<evidence type="ECO:0000313" key="2">
    <source>
        <dbReference type="Proteomes" id="UP000325811"/>
    </source>
</evidence>
<protein>
    <submittedName>
        <fullName evidence="1">Uncharacterized protein</fullName>
    </submittedName>
</protein>
<keyword evidence="2" id="KW-1185">Reference proteome</keyword>
<name>A0A5Q4ZDX6_9BURK</name>
<gene>
    <name evidence="1" type="ORF">PDMSB3_2527</name>
</gene>
<dbReference type="EMBL" id="LR699553">
    <property type="protein sequence ID" value="VVD28983.1"/>
    <property type="molecule type" value="Genomic_DNA"/>
</dbReference>
<organism evidence="1 2">
    <name type="scientific">Paraburkholderia dioscoreae</name>
    <dbReference type="NCBI Taxonomy" id="2604047"/>
    <lineage>
        <taxon>Bacteria</taxon>
        <taxon>Pseudomonadati</taxon>
        <taxon>Pseudomonadota</taxon>
        <taxon>Betaproteobacteria</taxon>
        <taxon>Burkholderiales</taxon>
        <taxon>Burkholderiaceae</taxon>
        <taxon>Paraburkholderia</taxon>
    </lineage>
</organism>
<sequence>MTTARMLPADLPARTLRPRGAGELRHFFLAANASFFQTLKKRGVTYAAYHSHNAQPRTRRRALRGRPTCRKPLISTARLA</sequence>
<dbReference type="Proteomes" id="UP000325811">
    <property type="component" value="Chromosome I"/>
</dbReference>
<reference evidence="1 2" key="1">
    <citation type="submission" date="2019-08" db="EMBL/GenBank/DDBJ databases">
        <authorList>
            <person name="Herpell B J."/>
        </authorList>
    </citation>
    <scope>NUCLEOTIDE SEQUENCE [LARGE SCALE GENOMIC DNA]</scope>
    <source>
        <strain evidence="2">Msb3</strain>
    </source>
</reference>
<accession>A0A5Q4ZDX6</accession>
<evidence type="ECO:0000313" key="1">
    <source>
        <dbReference type="EMBL" id="VVD28983.1"/>
    </source>
</evidence>
<dbReference type="KEGG" id="pdio:PDMSB3_2527"/>